<proteinExistence type="predicted"/>
<dbReference type="Proteomes" id="UP000217103">
    <property type="component" value="Unassembled WGS sequence"/>
</dbReference>
<keyword evidence="4" id="KW-1185">Reference proteome</keyword>
<accession>A0A1H1HN77</accession>
<dbReference type="AlphaFoldDB" id="A0A1H1HN77"/>
<name>A0A1H1HN77_9ACTN</name>
<dbReference type="STRING" id="35622.SAMN04489764_4624"/>
<sequence length="165" mass="17530">MRWSSPYVGRRPLFEEILGLPAHPLIIHAAVVFTPLAAVLSLVYAVVPRWRARISWAVAASAVIAPLSVLAARQSGLALEERLYHGRLPEGEFGQKIMEHSGFANPLLFSTAGMGVAALALVFGAERLGKVPAAVLSGVTVVLALVAGFYVFRAGHSGAEAVWSF</sequence>
<reference evidence="3 4" key="1">
    <citation type="submission" date="2016-10" db="EMBL/GenBank/DDBJ databases">
        <authorList>
            <person name="de Groot N.N."/>
        </authorList>
    </citation>
    <scope>NUCLEOTIDE SEQUENCE [LARGE SCALE GENOMIC DNA]</scope>
    <source>
        <strain evidence="3 4">DSM 43794</strain>
    </source>
</reference>
<protein>
    <recommendedName>
        <fullName evidence="2">DUF2231 domain-containing protein</fullName>
    </recommendedName>
</protein>
<keyword evidence="1" id="KW-1133">Transmembrane helix</keyword>
<feature type="transmembrane region" description="Helical" evidence="1">
    <location>
        <begin position="103"/>
        <end position="124"/>
    </location>
</feature>
<organism evidence="3 4">
    <name type="scientific">Thermostaphylospora chromogena</name>
    <dbReference type="NCBI Taxonomy" id="35622"/>
    <lineage>
        <taxon>Bacteria</taxon>
        <taxon>Bacillati</taxon>
        <taxon>Actinomycetota</taxon>
        <taxon>Actinomycetes</taxon>
        <taxon>Streptosporangiales</taxon>
        <taxon>Thermomonosporaceae</taxon>
        <taxon>Thermostaphylospora</taxon>
    </lineage>
</organism>
<gene>
    <name evidence="3" type="ORF">SAMN04489764_4624</name>
</gene>
<feature type="transmembrane region" description="Helical" evidence="1">
    <location>
        <begin position="54"/>
        <end position="72"/>
    </location>
</feature>
<evidence type="ECO:0000313" key="4">
    <source>
        <dbReference type="Proteomes" id="UP000217103"/>
    </source>
</evidence>
<dbReference type="EMBL" id="FNKK01000002">
    <property type="protein sequence ID" value="SDR26833.1"/>
    <property type="molecule type" value="Genomic_DNA"/>
</dbReference>
<feature type="transmembrane region" description="Helical" evidence="1">
    <location>
        <begin position="131"/>
        <end position="152"/>
    </location>
</feature>
<evidence type="ECO:0000313" key="3">
    <source>
        <dbReference type="EMBL" id="SDR26833.1"/>
    </source>
</evidence>
<dbReference type="InterPro" id="IPR019251">
    <property type="entry name" value="DUF2231_TM"/>
</dbReference>
<dbReference type="Pfam" id="PF09990">
    <property type="entry name" value="DUF2231"/>
    <property type="match status" value="1"/>
</dbReference>
<feature type="transmembrane region" description="Helical" evidence="1">
    <location>
        <begin position="25"/>
        <end position="47"/>
    </location>
</feature>
<keyword evidence="1" id="KW-0812">Transmembrane</keyword>
<evidence type="ECO:0000259" key="2">
    <source>
        <dbReference type="Pfam" id="PF09990"/>
    </source>
</evidence>
<feature type="domain" description="DUF2231" evidence="2">
    <location>
        <begin position="19"/>
        <end position="165"/>
    </location>
</feature>
<evidence type="ECO:0000256" key="1">
    <source>
        <dbReference type="SAM" id="Phobius"/>
    </source>
</evidence>
<keyword evidence="1" id="KW-0472">Membrane</keyword>